<keyword evidence="2" id="KW-1185">Reference proteome</keyword>
<comment type="caution">
    <text evidence="1">The sequence shown here is derived from an EMBL/GenBank/DDBJ whole genome shotgun (WGS) entry which is preliminary data.</text>
</comment>
<feature type="non-terminal residue" evidence="1">
    <location>
        <position position="102"/>
    </location>
</feature>
<evidence type="ECO:0000313" key="2">
    <source>
        <dbReference type="Proteomes" id="UP000756346"/>
    </source>
</evidence>
<dbReference type="RefSeq" id="XP_046005844.1">
    <property type="nucleotide sequence ID" value="XM_046162794.1"/>
</dbReference>
<dbReference type="Proteomes" id="UP000756346">
    <property type="component" value="Unassembled WGS sequence"/>
</dbReference>
<gene>
    <name evidence="1" type="ORF">B0I36DRAFT_435994</name>
</gene>
<accession>A0A9P8XW48</accession>
<reference evidence="1" key="1">
    <citation type="journal article" date="2021" name="Nat. Commun.">
        <title>Genetic determinants of endophytism in the Arabidopsis root mycobiome.</title>
        <authorList>
            <person name="Mesny F."/>
            <person name="Miyauchi S."/>
            <person name="Thiergart T."/>
            <person name="Pickel B."/>
            <person name="Atanasova L."/>
            <person name="Karlsson M."/>
            <person name="Huettel B."/>
            <person name="Barry K.W."/>
            <person name="Haridas S."/>
            <person name="Chen C."/>
            <person name="Bauer D."/>
            <person name="Andreopoulos W."/>
            <person name="Pangilinan J."/>
            <person name="LaButti K."/>
            <person name="Riley R."/>
            <person name="Lipzen A."/>
            <person name="Clum A."/>
            <person name="Drula E."/>
            <person name="Henrissat B."/>
            <person name="Kohler A."/>
            <person name="Grigoriev I.V."/>
            <person name="Martin F.M."/>
            <person name="Hacquard S."/>
        </authorList>
    </citation>
    <scope>NUCLEOTIDE SEQUENCE</scope>
    <source>
        <strain evidence="1">MPI-CAGE-CH-0230</strain>
    </source>
</reference>
<organism evidence="1 2">
    <name type="scientific">Microdochium trichocladiopsis</name>
    <dbReference type="NCBI Taxonomy" id="1682393"/>
    <lineage>
        <taxon>Eukaryota</taxon>
        <taxon>Fungi</taxon>
        <taxon>Dikarya</taxon>
        <taxon>Ascomycota</taxon>
        <taxon>Pezizomycotina</taxon>
        <taxon>Sordariomycetes</taxon>
        <taxon>Xylariomycetidae</taxon>
        <taxon>Xylariales</taxon>
        <taxon>Microdochiaceae</taxon>
        <taxon>Microdochium</taxon>
    </lineage>
</organism>
<dbReference type="EMBL" id="JAGTJQ010000012">
    <property type="protein sequence ID" value="KAH7016220.1"/>
    <property type="molecule type" value="Genomic_DNA"/>
</dbReference>
<dbReference type="GeneID" id="70192340"/>
<evidence type="ECO:0000313" key="1">
    <source>
        <dbReference type="EMBL" id="KAH7016220.1"/>
    </source>
</evidence>
<dbReference type="AlphaFoldDB" id="A0A9P8XW48"/>
<proteinExistence type="predicted"/>
<protein>
    <submittedName>
        <fullName evidence="1">Uncharacterized protein</fullName>
    </submittedName>
</protein>
<sequence>SPIANYGIHPSTDHRHRFHRPQRRIQDYRFRRAAVNQWPAVPQGQPPECKGFSPAKCGLSRDATNYPTWPFATSLLEIGLTDVYCTEAQEWVEVVVDYVVRL</sequence>
<name>A0A9P8XW48_9PEZI</name>